<reference evidence="21" key="1">
    <citation type="submission" date="2019-07" db="EMBL/GenBank/DDBJ databases">
        <title>Hyphodiscus hymeniophilus genome sequencing and assembly.</title>
        <authorList>
            <person name="Kramer G."/>
            <person name="Nodwell J."/>
        </authorList>
    </citation>
    <scope>NUCLEOTIDE SEQUENCE</scope>
    <source>
        <strain evidence="21">ATCC 34498</strain>
    </source>
</reference>
<evidence type="ECO:0000256" key="3">
    <source>
        <dbReference type="ARBA" id="ARBA00004448"/>
    </source>
</evidence>
<dbReference type="SMART" id="SM00317">
    <property type="entry name" value="SET"/>
    <property type="match status" value="1"/>
</dbReference>
<dbReference type="GO" id="GO:0032259">
    <property type="term" value="P:methylation"/>
    <property type="evidence" value="ECO:0007669"/>
    <property type="project" value="UniProtKB-KW"/>
</dbReference>
<name>A0A9P6VL66_9HELO</name>
<dbReference type="SUPFAM" id="SSF103506">
    <property type="entry name" value="Mitochondrial carrier"/>
    <property type="match status" value="1"/>
</dbReference>
<dbReference type="PROSITE" id="PS51215">
    <property type="entry name" value="AWS"/>
    <property type="match status" value="1"/>
</dbReference>
<keyword evidence="12" id="KW-1133">Transmembrane helix</keyword>
<dbReference type="Pfam" id="PF00856">
    <property type="entry name" value="SET"/>
    <property type="match status" value="1"/>
</dbReference>
<dbReference type="GO" id="GO:0005634">
    <property type="term" value="C:nucleus"/>
    <property type="evidence" value="ECO:0007669"/>
    <property type="project" value="UniProtKB-SubCell"/>
</dbReference>
<evidence type="ECO:0000256" key="5">
    <source>
        <dbReference type="ARBA" id="ARBA00022454"/>
    </source>
</evidence>
<dbReference type="Pfam" id="PF00153">
    <property type="entry name" value="Mito_carr"/>
    <property type="match status" value="3"/>
</dbReference>
<dbReference type="AlphaFoldDB" id="A0A9P6VL66"/>
<evidence type="ECO:0000256" key="9">
    <source>
        <dbReference type="ARBA" id="ARBA00022692"/>
    </source>
</evidence>
<keyword evidence="13" id="KW-0496">Mitochondrion</keyword>
<dbReference type="PROSITE" id="PS50868">
    <property type="entry name" value="POST_SET"/>
    <property type="match status" value="1"/>
</dbReference>
<evidence type="ECO:0000313" key="21">
    <source>
        <dbReference type="EMBL" id="KAG0650078.1"/>
    </source>
</evidence>
<feature type="region of interest" description="Disordered" evidence="17">
    <location>
        <begin position="1"/>
        <end position="85"/>
    </location>
</feature>
<feature type="region of interest" description="Disordered" evidence="17">
    <location>
        <begin position="622"/>
        <end position="651"/>
    </location>
</feature>
<dbReference type="Proteomes" id="UP000785200">
    <property type="component" value="Unassembled WGS sequence"/>
</dbReference>
<keyword evidence="9 16" id="KW-0812">Transmembrane</keyword>
<evidence type="ECO:0000259" key="19">
    <source>
        <dbReference type="PROSITE" id="PS50868"/>
    </source>
</evidence>
<dbReference type="InterPro" id="IPR023395">
    <property type="entry name" value="MCP_dom_sf"/>
</dbReference>
<keyword evidence="10" id="KW-0677">Repeat</keyword>
<dbReference type="InterPro" id="IPR006560">
    <property type="entry name" value="AWS_dom"/>
</dbReference>
<evidence type="ECO:0000256" key="16">
    <source>
        <dbReference type="PROSITE-ProRule" id="PRU00282"/>
    </source>
</evidence>
<keyword evidence="15" id="KW-0539">Nucleus</keyword>
<feature type="domain" description="Post-SET" evidence="19">
    <location>
        <begin position="573"/>
        <end position="589"/>
    </location>
</feature>
<dbReference type="InterPro" id="IPR049562">
    <property type="entry name" value="SLC25A33/36-like"/>
</dbReference>
<sequence>MFSTLLDRLGASPGTASRLDATRVSSSESIHSSITVDASNAPSSSSTPPTSIGDSASVSSDSTKLAKTHSASAKEPTVRSSRPRASVATYNVKVLSGTAIHAPRKYCKDKGLADEARRRTISGDTLIGALDSGNSSSVTVHKDAQRLVSAGIDALDLQWSIKKLPKSRSQIGLGGSPRKSPKKGKPVEHKSRRSIKVESLTKTFSTLGKRGRDTFEDGLKKVSREIRKLADTKEFAHIDTEPVIHEVWSKGKLVVQEPVRKKKKVEEVAVEKPELEKLPVEKKEAARKQKVWLNKGLYAGQVPQDWFSNYTEKEKETMPDMTTFKANDFMPLPMWHGQRLLHVGRHFKLPFDICSPLPPGQPKPDEWRKTSSNRFIGEAAARWKQSTLFESFSSKCVCSPEDGCDVDCQNRIMLYECDDTNCGAGRGRCTNRAFADLQERRKGGGKYRIGVEVIKTADRGYGVRSNRCFEPNQIIVEYTGEIITEDECDRRMNEDYKDNECYYLMSFDQNMIIDATKGSIARFVNHSCRPNCKMVKWIVGGKPRMALFAGDGPITTGDELTYDYNFDPFSAKNVQECRCGSDNCRGVLGPRPKDAKIVKDSIKEAVKAGVKAGKRKLKELLGDDEEDDEDEEDSRSPKKRKIKEAKGMKGSASAASMLAVKGAAKTIKKSISTQLLNARQAIGSRRGDPVIKKTAGAKLLKTYSKGQSKLSSRNSSLTIVGGDSSPESVGRKRTGGPRKSIAKKVVRSVKGERPGLETRASSSEGTIRKTLALLKEGQFPHEYQTYLFASRFTKTSDQSNTAPQNARNRRAESCTISICKYDSKACACGKVMGAFCCRRASFLIGGMTAAALTAPLDVLKTRLQSDFYQAQLAQARLAKGISPHAHLSPFRSGILHFRETFQILGSVHRLEGWRALFKGLGPNLVGIVPARSINFFVVGNGKRIIADYGNNGKESAWVVLCAAAMAGIVTSTATNPIWLIKTRLQLDKNVVDKTGGVAKRRYKNSLDCVKQVVRQEGIRGLYKGMTASYLGVGESTLQWVLYEEMKKSLARREERILLSGRPKSVWDNTVDWTGNVLAAGSAKLVAAIPTYPHEVVRTRLRQAPTENGQPKYTGLIQCFKVIWKQEGMVGLYGGLTPHLLRTVPSAAIMFGMYEGILKLLNAPR</sequence>
<dbReference type="EMBL" id="VNKQ01000006">
    <property type="protein sequence ID" value="KAG0650078.1"/>
    <property type="molecule type" value="Genomic_DNA"/>
</dbReference>
<dbReference type="Gene3D" id="1.50.40.10">
    <property type="entry name" value="Mitochondrial carrier domain"/>
    <property type="match status" value="2"/>
</dbReference>
<feature type="repeat" description="Solcar" evidence="16">
    <location>
        <begin position="954"/>
        <end position="1048"/>
    </location>
</feature>
<evidence type="ECO:0000256" key="12">
    <source>
        <dbReference type="ARBA" id="ARBA00022989"/>
    </source>
</evidence>
<dbReference type="GO" id="GO:0005743">
    <property type="term" value="C:mitochondrial inner membrane"/>
    <property type="evidence" value="ECO:0007669"/>
    <property type="project" value="UniProtKB-SubCell"/>
</dbReference>
<organism evidence="21 22">
    <name type="scientific">Hyphodiscus hymeniophilus</name>
    <dbReference type="NCBI Taxonomy" id="353542"/>
    <lineage>
        <taxon>Eukaryota</taxon>
        <taxon>Fungi</taxon>
        <taxon>Dikarya</taxon>
        <taxon>Ascomycota</taxon>
        <taxon>Pezizomycotina</taxon>
        <taxon>Leotiomycetes</taxon>
        <taxon>Helotiales</taxon>
        <taxon>Hyphodiscaceae</taxon>
        <taxon>Hyphodiscus</taxon>
    </lineage>
</organism>
<dbReference type="PANTHER" id="PTHR45829:SF4">
    <property type="entry name" value="MITOCHONDRIAL CARRIER PROTEIN RIM2"/>
    <property type="match status" value="1"/>
</dbReference>
<evidence type="ECO:0000256" key="13">
    <source>
        <dbReference type="ARBA" id="ARBA00023128"/>
    </source>
</evidence>
<feature type="compositionally biased region" description="Low complexity" evidence="17">
    <location>
        <begin position="42"/>
        <end position="62"/>
    </location>
</feature>
<evidence type="ECO:0000256" key="1">
    <source>
        <dbReference type="ARBA" id="ARBA00004123"/>
    </source>
</evidence>
<evidence type="ECO:0000259" key="18">
    <source>
        <dbReference type="PROSITE" id="PS50280"/>
    </source>
</evidence>
<evidence type="ECO:0000256" key="10">
    <source>
        <dbReference type="ARBA" id="ARBA00022737"/>
    </source>
</evidence>
<evidence type="ECO:0000256" key="7">
    <source>
        <dbReference type="ARBA" id="ARBA00022679"/>
    </source>
</evidence>
<keyword evidence="14 16" id="KW-0472">Membrane</keyword>
<evidence type="ECO:0000256" key="6">
    <source>
        <dbReference type="ARBA" id="ARBA00022603"/>
    </source>
</evidence>
<dbReference type="InterPro" id="IPR018108">
    <property type="entry name" value="MCP_transmembrane"/>
</dbReference>
<dbReference type="GO" id="GO:0042054">
    <property type="term" value="F:histone methyltransferase activity"/>
    <property type="evidence" value="ECO:0007669"/>
    <property type="project" value="InterPro"/>
</dbReference>
<dbReference type="SUPFAM" id="SSF82199">
    <property type="entry name" value="SET domain"/>
    <property type="match status" value="1"/>
</dbReference>
<keyword evidence="8" id="KW-0949">S-adenosyl-L-methionine</keyword>
<evidence type="ECO:0000256" key="14">
    <source>
        <dbReference type="ARBA" id="ARBA00023136"/>
    </source>
</evidence>
<feature type="compositionally biased region" description="Basic residues" evidence="17">
    <location>
        <begin position="179"/>
        <end position="193"/>
    </location>
</feature>
<dbReference type="Gene3D" id="2.170.270.10">
    <property type="entry name" value="SET domain"/>
    <property type="match status" value="1"/>
</dbReference>
<dbReference type="OrthoDB" id="422362at2759"/>
<feature type="region of interest" description="Disordered" evidence="17">
    <location>
        <begin position="168"/>
        <end position="193"/>
    </location>
</feature>
<feature type="domain" description="AWS" evidence="20">
    <location>
        <begin position="391"/>
        <end position="438"/>
    </location>
</feature>
<accession>A0A9P6VL66</accession>
<comment type="caution">
    <text evidence="21">The sequence shown here is derived from an EMBL/GenBank/DDBJ whole genome shotgun (WGS) entry which is preliminary data.</text>
</comment>
<evidence type="ECO:0000313" key="22">
    <source>
        <dbReference type="Proteomes" id="UP000785200"/>
    </source>
</evidence>
<keyword evidence="11" id="KW-0999">Mitochondrion inner membrane</keyword>
<protein>
    <submittedName>
        <fullName evidence="21">Carrier</fullName>
    </submittedName>
</protein>
<feature type="repeat" description="Solcar" evidence="16">
    <location>
        <begin position="833"/>
        <end position="944"/>
    </location>
</feature>
<keyword evidence="4" id="KW-0813">Transport</keyword>
<comment type="subcellular location">
    <subcellularLocation>
        <location evidence="2">Chromosome</location>
    </subcellularLocation>
    <subcellularLocation>
        <location evidence="3">Mitochondrion inner membrane</location>
        <topology evidence="3">Multi-pass membrane protein</topology>
    </subcellularLocation>
    <subcellularLocation>
        <location evidence="1">Nucleus</location>
    </subcellularLocation>
</comment>
<evidence type="ECO:0000256" key="2">
    <source>
        <dbReference type="ARBA" id="ARBA00004286"/>
    </source>
</evidence>
<dbReference type="PROSITE" id="PS50280">
    <property type="entry name" value="SET"/>
    <property type="match status" value="1"/>
</dbReference>
<dbReference type="GO" id="GO:1990519">
    <property type="term" value="P:pyrimidine nucleotide import into mitochondrion"/>
    <property type="evidence" value="ECO:0007669"/>
    <property type="project" value="TreeGrafter"/>
</dbReference>
<keyword evidence="6" id="KW-0489">Methyltransferase</keyword>
<keyword evidence="7" id="KW-0808">Transferase</keyword>
<keyword evidence="5" id="KW-0158">Chromosome</keyword>
<keyword evidence="22" id="KW-1185">Reference proteome</keyword>
<dbReference type="InterPro" id="IPR001214">
    <property type="entry name" value="SET_dom"/>
</dbReference>
<evidence type="ECO:0000259" key="20">
    <source>
        <dbReference type="PROSITE" id="PS51215"/>
    </source>
</evidence>
<proteinExistence type="predicted"/>
<dbReference type="PROSITE" id="PS50920">
    <property type="entry name" value="SOLCAR"/>
    <property type="match status" value="3"/>
</dbReference>
<dbReference type="Pfam" id="PF17907">
    <property type="entry name" value="AWS"/>
    <property type="match status" value="1"/>
</dbReference>
<feature type="repeat" description="Solcar" evidence="16">
    <location>
        <begin position="1070"/>
        <end position="1159"/>
    </location>
</feature>
<dbReference type="InterPro" id="IPR046341">
    <property type="entry name" value="SET_dom_sf"/>
</dbReference>
<feature type="compositionally biased region" description="Low complexity" evidence="17">
    <location>
        <begin position="25"/>
        <end position="34"/>
    </location>
</feature>
<dbReference type="SMART" id="SM00508">
    <property type="entry name" value="PostSET"/>
    <property type="match status" value="1"/>
</dbReference>
<feature type="region of interest" description="Disordered" evidence="17">
    <location>
        <begin position="711"/>
        <end position="739"/>
    </location>
</feature>
<gene>
    <name evidence="21" type="ORF">D0Z07_3225</name>
</gene>
<evidence type="ECO:0000256" key="15">
    <source>
        <dbReference type="ARBA" id="ARBA00023242"/>
    </source>
</evidence>
<evidence type="ECO:0000256" key="8">
    <source>
        <dbReference type="ARBA" id="ARBA00022691"/>
    </source>
</evidence>
<dbReference type="InterPro" id="IPR003616">
    <property type="entry name" value="Post-SET_dom"/>
</dbReference>
<feature type="compositionally biased region" description="Acidic residues" evidence="17">
    <location>
        <begin position="622"/>
        <end position="633"/>
    </location>
</feature>
<evidence type="ECO:0000256" key="17">
    <source>
        <dbReference type="SAM" id="MobiDB-lite"/>
    </source>
</evidence>
<feature type="domain" description="SET" evidence="18">
    <location>
        <begin position="449"/>
        <end position="565"/>
    </location>
</feature>
<dbReference type="PANTHER" id="PTHR45829">
    <property type="entry name" value="MITOCHONDRIAL CARRIER PROTEIN RIM2"/>
    <property type="match status" value="1"/>
</dbReference>
<dbReference type="GO" id="GO:0015218">
    <property type="term" value="F:pyrimidine nucleotide transmembrane transporter activity"/>
    <property type="evidence" value="ECO:0007669"/>
    <property type="project" value="InterPro"/>
</dbReference>
<dbReference type="FunFam" id="2.170.270.10:FF:000037">
    <property type="entry name" value="Histone-lysine N-methyltransferase"/>
    <property type="match status" value="1"/>
</dbReference>
<evidence type="ECO:0000256" key="11">
    <source>
        <dbReference type="ARBA" id="ARBA00022792"/>
    </source>
</evidence>
<dbReference type="GO" id="GO:0005694">
    <property type="term" value="C:chromosome"/>
    <property type="evidence" value="ECO:0007669"/>
    <property type="project" value="UniProtKB-SubCell"/>
</dbReference>
<evidence type="ECO:0000256" key="4">
    <source>
        <dbReference type="ARBA" id="ARBA00022448"/>
    </source>
</evidence>